<keyword evidence="2" id="KW-1133">Transmembrane helix</keyword>
<feature type="compositionally biased region" description="Polar residues" evidence="1">
    <location>
        <begin position="607"/>
        <end position="619"/>
    </location>
</feature>
<reference evidence="3 4" key="1">
    <citation type="submission" date="2017-12" db="EMBL/GenBank/DDBJ databases">
        <title>Sequencing, de novo assembly and annotation of complete genome of a new Thraustochytrid species, strain FCC1311.</title>
        <authorList>
            <person name="Sedici K."/>
            <person name="Godart F."/>
            <person name="Aiese Cigliano R."/>
            <person name="Sanseverino W."/>
            <person name="Barakat M."/>
            <person name="Ortet P."/>
            <person name="Marechal E."/>
            <person name="Cagnac O."/>
            <person name="Amato A."/>
        </authorList>
    </citation>
    <scope>NUCLEOTIDE SEQUENCE [LARGE SCALE GENOMIC DNA]</scope>
</reference>
<keyword evidence="2" id="KW-0472">Membrane</keyword>
<feature type="compositionally biased region" description="Basic and acidic residues" evidence="1">
    <location>
        <begin position="620"/>
        <end position="636"/>
    </location>
</feature>
<evidence type="ECO:0000256" key="1">
    <source>
        <dbReference type="SAM" id="MobiDB-lite"/>
    </source>
</evidence>
<feature type="transmembrane region" description="Helical" evidence="2">
    <location>
        <begin position="1122"/>
        <end position="1141"/>
    </location>
</feature>
<feature type="transmembrane region" description="Helical" evidence="2">
    <location>
        <begin position="486"/>
        <end position="505"/>
    </location>
</feature>
<proteinExistence type="predicted"/>
<name>A0A2R5G2B6_9STRA</name>
<feature type="region of interest" description="Disordered" evidence="1">
    <location>
        <begin position="580"/>
        <end position="640"/>
    </location>
</feature>
<feature type="region of interest" description="Disordered" evidence="1">
    <location>
        <begin position="73"/>
        <end position="125"/>
    </location>
</feature>
<keyword evidence="2" id="KW-0812">Transmembrane</keyword>
<feature type="compositionally biased region" description="Acidic residues" evidence="1">
    <location>
        <begin position="78"/>
        <end position="104"/>
    </location>
</feature>
<feature type="transmembrane region" description="Helical" evidence="2">
    <location>
        <begin position="321"/>
        <end position="339"/>
    </location>
</feature>
<feature type="transmembrane region" description="Helical" evidence="2">
    <location>
        <begin position="954"/>
        <end position="974"/>
    </location>
</feature>
<evidence type="ECO:0000256" key="2">
    <source>
        <dbReference type="SAM" id="Phobius"/>
    </source>
</evidence>
<feature type="transmembrane region" description="Helical" evidence="2">
    <location>
        <begin position="882"/>
        <end position="908"/>
    </location>
</feature>
<dbReference type="InParanoid" id="A0A2R5G2B6"/>
<feature type="transmembrane region" description="Helical" evidence="2">
    <location>
        <begin position="760"/>
        <end position="778"/>
    </location>
</feature>
<feature type="transmembrane region" description="Helical" evidence="2">
    <location>
        <begin position="980"/>
        <end position="1003"/>
    </location>
</feature>
<gene>
    <name evidence="3" type="ORF">FCC1311_013492</name>
</gene>
<feature type="region of interest" description="Disordered" evidence="1">
    <location>
        <begin position="228"/>
        <end position="247"/>
    </location>
</feature>
<comment type="caution">
    <text evidence="3">The sequence shown here is derived from an EMBL/GenBank/DDBJ whole genome shotgun (WGS) entry which is preliminary data.</text>
</comment>
<feature type="transmembrane region" description="Helical" evidence="2">
    <location>
        <begin position="736"/>
        <end position="754"/>
    </location>
</feature>
<feature type="transmembrane region" description="Helical" evidence="2">
    <location>
        <begin position="345"/>
        <end position="366"/>
    </location>
</feature>
<feature type="transmembrane region" description="Helical" evidence="2">
    <location>
        <begin position="1081"/>
        <end position="1102"/>
    </location>
</feature>
<dbReference type="EMBL" id="BEYU01000011">
    <property type="protein sequence ID" value="GBG25132.1"/>
    <property type="molecule type" value="Genomic_DNA"/>
</dbReference>
<feature type="transmembrane region" description="Helical" evidence="2">
    <location>
        <begin position="914"/>
        <end position="934"/>
    </location>
</feature>
<feature type="transmembrane region" description="Helical" evidence="2">
    <location>
        <begin position="517"/>
        <end position="538"/>
    </location>
</feature>
<organism evidence="3 4">
    <name type="scientific">Hondaea fermentalgiana</name>
    <dbReference type="NCBI Taxonomy" id="2315210"/>
    <lineage>
        <taxon>Eukaryota</taxon>
        <taxon>Sar</taxon>
        <taxon>Stramenopiles</taxon>
        <taxon>Bigyra</taxon>
        <taxon>Labyrinthulomycetes</taxon>
        <taxon>Thraustochytrida</taxon>
        <taxon>Thraustochytriidae</taxon>
        <taxon>Hondaea</taxon>
    </lineage>
</organism>
<keyword evidence="4" id="KW-1185">Reference proteome</keyword>
<feature type="transmembrane region" description="Helical" evidence="2">
    <location>
        <begin position="790"/>
        <end position="811"/>
    </location>
</feature>
<accession>A0A2R5G2B6</accession>
<evidence type="ECO:0000313" key="4">
    <source>
        <dbReference type="Proteomes" id="UP000241890"/>
    </source>
</evidence>
<sequence>MDNGARACCCASLTGLFLSDDVQGDSTASYFDEARWAKEFAPYLGDHIRIALHPPSSDNESGHVHVRSGLLNVAGSSEDSDEDEENEDEDEDEETVLEREEEDENRLSHLELSAEDILDDTDKNSPKLELDLEGIAFQAIEEELLKDDETSSALSLEPRRSRRRIVSHQDANSMSTVVSEFEYEDLSPWAKIVYVLCSSRGKVPSRLERDRVEAKRRMRSWSPTRAFRRHATEGSSPRPHRLAHRSQSTIEHFRSGDLITVHKMLHMRYPFYSPSFERDYVGIIAMLMLSSTLYGVDYYYTSSFVLNDPSIRAPLQTDVTWFFAALVAIPVLGLGIRFWPDAEMMHALGLTVAASACTVSSIGLVASGCMGKIRPDFLARCAPWCLQNVTWVFVGSKVAQCGWPDPRFDPPLTVECPSATTSFQDACGPISLGVPLLPEMVCAADVEGFGESYSIAAGYRGGFSISLAVVTALNVILTWISARRGLIIYGSMAGLYSAVSVGLLATSSLQRAKHNQVSLALSFLCGLLVVMSIIPLYFHLRTGKPRRRPPLTIHLVNWWRIDDESSDSDSDLDDIRDDVLAHSDGDSQSERSLLSPDQHTLDLDTDGMSSHLASPTLRSPDSDGHDGLRHPEDEGLGKMSPVSLHSDLALESGLFDHHPRTRANANRYHSLPSSLRRWSHSAPSVQTAKPHRPRIRPRAFWEADYKAKIKQDALPASFLARNFLGRELRSLQDRRPAALLIGAAMIVVHFALMMPEAESTSAVMWVALTLELTLYPFFESFAVHSIIWRSNTFISGWSTLVGLVTSLLVWLPATLNKRKEDSDADNAESWVIFLGAYLSAKVAYVAAHAVTTFLLVFRIECRGCGYPTLVKRDETVTSIRRFLIIIPTLQFSSLLLLIIMCFYTYQYLELDSAFMQYLTLLLVAALDATTRVWLTALLTKGLVAVLTEADEIQAYLFAIRTVKIGFSLVQGFGLGRVPGFGAFVLACLANAVFEVGMLCVSALRRHHPRAPHMRVRIANAVGLPGWRMFPQKTRLETALMIRTQDVAEMLVIAFGPIISQLPLHFANGHVFGQEKQHWAEIFLRTLVILFVIEIPVDIFKSWLSTRVFGLDTFHVRPRDLDLYAVFYMSITAIMGYLAFIVGHELFVLWEVNGENDGD</sequence>
<feature type="transmembrane region" description="Helical" evidence="2">
    <location>
        <begin position="831"/>
        <end position="857"/>
    </location>
</feature>
<dbReference type="Proteomes" id="UP000241890">
    <property type="component" value="Unassembled WGS sequence"/>
</dbReference>
<dbReference type="AlphaFoldDB" id="A0A2R5G2B6"/>
<feature type="transmembrane region" description="Helical" evidence="2">
    <location>
        <begin position="280"/>
        <end position="300"/>
    </location>
</feature>
<evidence type="ECO:0000313" key="3">
    <source>
        <dbReference type="EMBL" id="GBG25132.1"/>
    </source>
</evidence>
<protein>
    <submittedName>
        <fullName evidence="3">Uncharacterized protein</fullName>
    </submittedName>
</protein>
<feature type="compositionally biased region" description="Basic and acidic residues" evidence="1">
    <location>
        <begin position="580"/>
        <end position="589"/>
    </location>
</feature>